<dbReference type="RefSeq" id="WP_408791456.1">
    <property type="nucleotide sequence ID" value="NZ_JBGXBU010000008.1"/>
</dbReference>
<gene>
    <name evidence="4" type="primary">menF</name>
    <name evidence="6" type="ORF">ACEUDJ_16320</name>
</gene>
<sequence length="465" mass="52227">MLAQTHIKQQLDALRHDRTLGFVRLRVACEVNSFLGWLNAQPLYPRIYWHARGEERPEYVALGRIHELTDPAHIARVCANTQASQVDSPRYFGGLAFDPDLPPQGNREWQGFVPCRFDGLALDPDQPPQGENPWQGFGPCRFVLPRIELVRRGECVSLCLNLWFDEHNREAELAAGHQALAALVPEAPLPPLTPQQWRRRDNPDRSEWQQLVTTVTAPDFQTHTPKVVLSRESRLEGADVNPWSLLARWAERAEQCFRFGFQFEPDHGFIACSPERLYRREGRHLFSEALAGTIRRSGDEALDARLAAELLSDSKNRLENRLVHTDILHRLAPLAHDITLTEPRILKLRLLQHLKCDIEAELHPEVCDWQLLAALHPTPAVGGAPRESALAFIRAREPYDRGWYAGACGMLSRETSECSVAIRSARIDPGAVTLFAGAGIVAGSEPAAEWAELDNKIANVLSLLG</sequence>
<evidence type="ECO:0000256" key="3">
    <source>
        <dbReference type="ARBA" id="ARBA00023235"/>
    </source>
</evidence>
<comment type="pathway">
    <text evidence="4">Quinol/quinone metabolism; 1,4-dihydroxy-2-naphthoate biosynthesis; 1,4-dihydroxy-2-naphthoate from chorismate: step 1/7.</text>
</comment>
<protein>
    <recommendedName>
        <fullName evidence="4">Isochorismate synthase MenF</fullName>
        <ecNumber evidence="4">5.4.4.2</ecNumber>
    </recommendedName>
    <alternativeName>
        <fullName evidence="4">Isochorismate mutase</fullName>
    </alternativeName>
</protein>
<organism evidence="6 7">
    <name type="scientific">Aeromonas bivalvium</name>
    <dbReference type="NCBI Taxonomy" id="440079"/>
    <lineage>
        <taxon>Bacteria</taxon>
        <taxon>Pseudomonadati</taxon>
        <taxon>Pseudomonadota</taxon>
        <taxon>Gammaproteobacteria</taxon>
        <taxon>Aeromonadales</taxon>
        <taxon>Aeromonadaceae</taxon>
        <taxon>Aeromonas</taxon>
    </lineage>
</organism>
<comment type="caution">
    <text evidence="6">The sequence shown here is derived from an EMBL/GenBank/DDBJ whole genome shotgun (WGS) entry which is preliminary data.</text>
</comment>
<dbReference type="InterPro" id="IPR015890">
    <property type="entry name" value="Chorismate_C"/>
</dbReference>
<dbReference type="Pfam" id="PF00425">
    <property type="entry name" value="Chorismate_bind"/>
    <property type="match status" value="1"/>
</dbReference>
<dbReference type="InterPro" id="IPR005801">
    <property type="entry name" value="ADC_synthase"/>
</dbReference>
<evidence type="ECO:0000313" key="7">
    <source>
        <dbReference type="Proteomes" id="UP001630969"/>
    </source>
</evidence>
<keyword evidence="4" id="KW-0460">Magnesium</keyword>
<evidence type="ECO:0000256" key="2">
    <source>
        <dbReference type="ARBA" id="ARBA00005297"/>
    </source>
</evidence>
<evidence type="ECO:0000256" key="4">
    <source>
        <dbReference type="HAMAP-Rule" id="MF_01935"/>
    </source>
</evidence>
<feature type="domain" description="Chorismate-utilising enzyme C-terminal" evidence="5">
    <location>
        <begin position="205"/>
        <end position="456"/>
    </location>
</feature>
<dbReference type="Gene3D" id="3.60.120.10">
    <property type="entry name" value="Anthranilate synthase"/>
    <property type="match status" value="1"/>
</dbReference>
<dbReference type="GeneID" id="97221696"/>
<feature type="active site" description="Proton acceptor" evidence="4">
    <location>
        <position position="226"/>
    </location>
</feature>
<accession>A0ABW9GUU5</accession>
<comment type="function">
    <text evidence="4">Catalyzes the conversion of chorismate to isochorismate.</text>
</comment>
<dbReference type="NCBIfam" id="TIGR00543">
    <property type="entry name" value="isochor_syn"/>
    <property type="match status" value="1"/>
</dbReference>
<keyword evidence="7" id="KW-1185">Reference proteome</keyword>
<feature type="binding site" evidence="4">
    <location>
        <position position="319"/>
    </location>
    <ligand>
        <name>Mg(2+)</name>
        <dbReference type="ChEBI" id="CHEBI:18420"/>
    </ligand>
</feature>
<comment type="catalytic activity">
    <reaction evidence="1 4">
        <text>chorismate = isochorismate</text>
        <dbReference type="Rhea" id="RHEA:18985"/>
        <dbReference type="ChEBI" id="CHEBI:29748"/>
        <dbReference type="ChEBI" id="CHEBI:29780"/>
        <dbReference type="EC" id="5.4.4.2"/>
    </reaction>
</comment>
<dbReference type="EC" id="5.4.4.2" evidence="4"/>
<evidence type="ECO:0000259" key="5">
    <source>
        <dbReference type="Pfam" id="PF00425"/>
    </source>
</evidence>
<comment type="pathway">
    <text evidence="4">Quinol/quinone metabolism; menaquinone biosynthesis.</text>
</comment>
<feature type="binding site" evidence="4">
    <location>
        <position position="452"/>
    </location>
    <ligand>
        <name>Mg(2+)</name>
        <dbReference type="ChEBI" id="CHEBI:18420"/>
    </ligand>
</feature>
<keyword evidence="3 4" id="KW-0413">Isomerase</keyword>
<proteinExistence type="inferred from homology"/>
<evidence type="ECO:0000313" key="6">
    <source>
        <dbReference type="EMBL" id="MFM4894414.1"/>
    </source>
</evidence>
<feature type="active site" description="Proton donor" evidence="4">
    <location>
        <position position="275"/>
    </location>
</feature>
<dbReference type="InterPro" id="IPR034681">
    <property type="entry name" value="MenF"/>
</dbReference>
<dbReference type="InterPro" id="IPR004561">
    <property type="entry name" value="IsoChor_synthase"/>
</dbReference>
<dbReference type="Proteomes" id="UP001630969">
    <property type="component" value="Unassembled WGS sequence"/>
</dbReference>
<reference evidence="6 7" key="1">
    <citation type="submission" date="2024-09" db="EMBL/GenBank/DDBJ databases">
        <title>Aeromonas strains Genome sequencing and assembly.</title>
        <authorList>
            <person name="Hu X."/>
            <person name="Tang B."/>
        </authorList>
    </citation>
    <scope>NUCLEOTIDE SEQUENCE [LARGE SCALE GENOMIC DNA]</scope>
    <source>
        <strain evidence="6 7">NB23SCDHY001</strain>
    </source>
</reference>
<dbReference type="HAMAP" id="MF_01935">
    <property type="entry name" value="MenF"/>
    <property type="match status" value="1"/>
</dbReference>
<dbReference type="SUPFAM" id="SSF56322">
    <property type="entry name" value="ADC synthase"/>
    <property type="match status" value="1"/>
</dbReference>
<dbReference type="PANTHER" id="PTHR42839:SF2">
    <property type="entry name" value="ISOCHORISMATE SYNTHASE ENTC"/>
    <property type="match status" value="1"/>
</dbReference>
<comment type="similarity">
    <text evidence="2 4">Belongs to the isochorismate synthase family.</text>
</comment>
<keyword evidence="4" id="KW-0474">Menaquinone biosynthesis</keyword>
<dbReference type="EMBL" id="JBGXBU010000008">
    <property type="protein sequence ID" value="MFM4894414.1"/>
    <property type="molecule type" value="Genomic_DNA"/>
</dbReference>
<evidence type="ECO:0000256" key="1">
    <source>
        <dbReference type="ARBA" id="ARBA00000799"/>
    </source>
</evidence>
<name>A0ABW9GUU5_9GAMM</name>
<dbReference type="PANTHER" id="PTHR42839">
    <property type="entry name" value="ISOCHORISMATE SYNTHASE ENTC"/>
    <property type="match status" value="1"/>
</dbReference>
<comment type="cofactor">
    <cofactor evidence="4">
        <name>Mg(2+)</name>
        <dbReference type="ChEBI" id="CHEBI:18420"/>
    </cofactor>
</comment>
<keyword evidence="4" id="KW-0479">Metal-binding</keyword>